<organism evidence="2">
    <name type="scientific">Cacopsylla melanoneura</name>
    <dbReference type="NCBI Taxonomy" id="428564"/>
    <lineage>
        <taxon>Eukaryota</taxon>
        <taxon>Metazoa</taxon>
        <taxon>Ecdysozoa</taxon>
        <taxon>Arthropoda</taxon>
        <taxon>Hexapoda</taxon>
        <taxon>Insecta</taxon>
        <taxon>Pterygota</taxon>
        <taxon>Neoptera</taxon>
        <taxon>Paraneoptera</taxon>
        <taxon>Hemiptera</taxon>
        <taxon>Sternorrhyncha</taxon>
        <taxon>Psylloidea</taxon>
        <taxon>Psyllidae</taxon>
        <taxon>Psyllinae</taxon>
        <taxon>Cacopsylla</taxon>
    </lineage>
</organism>
<dbReference type="EMBL" id="HBUF01358646">
    <property type="protein sequence ID" value="CAG6719340.1"/>
    <property type="molecule type" value="Transcribed_RNA"/>
</dbReference>
<accession>A0A8D8V9F5</accession>
<sequence length="103" mass="11778">MQTPSTYLDSILFLRYSISPKKFLGTQVGNVPFLRFCVKPIPPIITLIVTGVKQFVVLCLSLSVYLYLPKVLILLKLIIMPNSDIVGCRFHLVQAWINFVYLF</sequence>
<evidence type="ECO:0000313" key="2">
    <source>
        <dbReference type="EMBL" id="CAG6719340.1"/>
    </source>
</evidence>
<dbReference type="AlphaFoldDB" id="A0A8D8V9F5"/>
<keyword evidence="1" id="KW-0472">Membrane</keyword>
<keyword evidence="1" id="KW-1133">Transmembrane helix</keyword>
<feature type="transmembrane region" description="Helical" evidence="1">
    <location>
        <begin position="44"/>
        <end position="68"/>
    </location>
</feature>
<reference evidence="2" key="1">
    <citation type="submission" date="2021-05" db="EMBL/GenBank/DDBJ databases">
        <authorList>
            <person name="Alioto T."/>
            <person name="Alioto T."/>
            <person name="Gomez Garrido J."/>
        </authorList>
    </citation>
    <scope>NUCLEOTIDE SEQUENCE</scope>
</reference>
<keyword evidence="1" id="KW-0812">Transmembrane</keyword>
<name>A0A8D8V9F5_9HEMI</name>
<protein>
    <submittedName>
        <fullName evidence="2">Uncharacterized protein</fullName>
    </submittedName>
</protein>
<evidence type="ECO:0000256" key="1">
    <source>
        <dbReference type="SAM" id="Phobius"/>
    </source>
</evidence>
<proteinExistence type="predicted"/>